<dbReference type="Proteomes" id="UP000711178">
    <property type="component" value="Unassembled WGS sequence"/>
</dbReference>
<reference evidence="2 3" key="1">
    <citation type="submission" date="2021-05" db="EMBL/GenBank/DDBJ databases">
        <title>Draft Whole Genome Sequencing Of Biosensor Chromobacterium violaceum Strain CV026 Reveals A Regulatory RNA In Chromobacterium violaceum Phenotype Regulatory Network.</title>
        <authorList>
            <person name="Hong K.W."/>
            <person name="Chan K.G."/>
            <person name="Chang C.-Y."/>
        </authorList>
    </citation>
    <scope>NUCLEOTIDE SEQUENCE [LARGE SCALE GENOMIC DNA]</scope>
    <source>
        <strain evidence="2 3">ATCC 31532</strain>
    </source>
</reference>
<gene>
    <name evidence="2" type="ORF">KIF53_14635</name>
</gene>
<dbReference type="PANTHER" id="PTHR43441">
    <property type="entry name" value="RIBOSOMAL-PROTEIN-SERINE ACETYLTRANSFERASE"/>
    <property type="match status" value="1"/>
</dbReference>
<dbReference type="Gene3D" id="3.40.630.30">
    <property type="match status" value="1"/>
</dbReference>
<evidence type="ECO:0000259" key="1">
    <source>
        <dbReference type="PROSITE" id="PS51186"/>
    </source>
</evidence>
<comment type="caution">
    <text evidence="2">The sequence shown here is derived from an EMBL/GenBank/DDBJ whole genome shotgun (WGS) entry which is preliminary data.</text>
</comment>
<keyword evidence="3" id="KW-1185">Reference proteome</keyword>
<protein>
    <submittedName>
        <fullName evidence="2">GNAT family N-acetyltransferase</fullName>
    </submittedName>
</protein>
<accession>A0ABS7FFL7</accession>
<proteinExistence type="predicted"/>
<name>A0ABS7FFL7_9NEIS</name>
<dbReference type="InterPro" id="IPR051908">
    <property type="entry name" value="Ribosomal_N-acetyltransferase"/>
</dbReference>
<evidence type="ECO:0000313" key="3">
    <source>
        <dbReference type="Proteomes" id="UP000711178"/>
    </source>
</evidence>
<dbReference type="InterPro" id="IPR016181">
    <property type="entry name" value="Acyl_CoA_acyltransferase"/>
</dbReference>
<dbReference type="SUPFAM" id="SSF55729">
    <property type="entry name" value="Acyl-CoA N-acyltransferases (Nat)"/>
    <property type="match status" value="1"/>
</dbReference>
<dbReference type="InterPro" id="IPR000182">
    <property type="entry name" value="GNAT_dom"/>
</dbReference>
<feature type="domain" description="N-acetyltransferase" evidence="1">
    <location>
        <begin position="46"/>
        <end position="194"/>
    </location>
</feature>
<dbReference type="EMBL" id="JAHDTB010000013">
    <property type="protein sequence ID" value="MBW8288870.1"/>
    <property type="molecule type" value="Genomic_DNA"/>
</dbReference>
<dbReference type="PROSITE" id="PS51186">
    <property type="entry name" value="GNAT"/>
    <property type="match status" value="1"/>
</dbReference>
<dbReference type="Pfam" id="PF13302">
    <property type="entry name" value="Acetyltransf_3"/>
    <property type="match status" value="1"/>
</dbReference>
<evidence type="ECO:0000313" key="2">
    <source>
        <dbReference type="EMBL" id="MBW8288870.1"/>
    </source>
</evidence>
<sequence length="260" mass="28439">MSAARKRNALGQAVGLPLPDWAGAAPLPGGTLAGRYCRLAPLDAARHGRDLFDALCRSEEAAGWTYLNQGPFACLEDWLAWLRGQPARVDARYYAIVDAGDGQALGLAGFLGIAPADGCIELGGLHFSARLRRSRLATEAIYLMLRHVFELGYRRCEWRCDAQNQASLRAALRLGFTFEALWRQRRVAKGRNRDAACFSIIDQEWPARRAALAAWLREDNFDGGGAQRCTLAQIVAMQERNRAAGFMPAVGGATMGACNR</sequence>
<dbReference type="PANTHER" id="PTHR43441:SF2">
    <property type="entry name" value="FAMILY ACETYLTRANSFERASE, PUTATIVE (AFU_ORTHOLOGUE AFUA_7G00850)-RELATED"/>
    <property type="match status" value="1"/>
</dbReference>
<organism evidence="2 3">
    <name type="scientific">Chromobacterium subtsugae</name>
    <dbReference type="NCBI Taxonomy" id="251747"/>
    <lineage>
        <taxon>Bacteria</taxon>
        <taxon>Pseudomonadati</taxon>
        <taxon>Pseudomonadota</taxon>
        <taxon>Betaproteobacteria</taxon>
        <taxon>Neisseriales</taxon>
        <taxon>Chromobacteriaceae</taxon>
        <taxon>Chromobacterium</taxon>
    </lineage>
</organism>